<dbReference type="Proteomes" id="UP000190814">
    <property type="component" value="Unassembled WGS sequence"/>
</dbReference>
<proteinExistence type="predicted"/>
<keyword evidence="2" id="KW-1185">Reference proteome</keyword>
<dbReference type="GO" id="GO:0016740">
    <property type="term" value="F:transferase activity"/>
    <property type="evidence" value="ECO:0007669"/>
    <property type="project" value="UniProtKB-KW"/>
</dbReference>
<accession>A0A1T4VL07</accession>
<keyword evidence="1" id="KW-0808">Transferase</keyword>
<dbReference type="STRING" id="39495.SAMN02745111_01156"/>
<gene>
    <name evidence="1" type="ORF">SAMN02745111_01156</name>
</gene>
<dbReference type="EMBL" id="FUXZ01000006">
    <property type="protein sequence ID" value="SKA65652.1"/>
    <property type="molecule type" value="Genomic_DNA"/>
</dbReference>
<evidence type="ECO:0000313" key="2">
    <source>
        <dbReference type="Proteomes" id="UP000190814"/>
    </source>
</evidence>
<sequence>MRDLYDVYELEVNDEYSVETLMKAFDATCKKRDTVFTDEKIYEELNNIKSSKLLRRLWNSYKEKNYYVEELSYDKVVRSVEKLINDIYDKN</sequence>
<name>A0A1T4VL07_9FIRM</name>
<protein>
    <submittedName>
        <fullName evidence="1">Nucleotidyl transferase AbiEii toxin, Type IV TA system</fullName>
    </submittedName>
</protein>
<dbReference type="RefSeq" id="WP_078766024.1">
    <property type="nucleotide sequence ID" value="NZ_FUXZ01000006.1"/>
</dbReference>
<dbReference type="AlphaFoldDB" id="A0A1T4VL07"/>
<dbReference type="Pfam" id="PF08843">
    <property type="entry name" value="AbiEii"/>
    <property type="match status" value="1"/>
</dbReference>
<dbReference type="InterPro" id="IPR014942">
    <property type="entry name" value="AbiEii"/>
</dbReference>
<evidence type="ECO:0000313" key="1">
    <source>
        <dbReference type="EMBL" id="SKA65652.1"/>
    </source>
</evidence>
<organism evidence="1 2">
    <name type="scientific">Eubacterium uniforme</name>
    <dbReference type="NCBI Taxonomy" id="39495"/>
    <lineage>
        <taxon>Bacteria</taxon>
        <taxon>Bacillati</taxon>
        <taxon>Bacillota</taxon>
        <taxon>Clostridia</taxon>
        <taxon>Eubacteriales</taxon>
        <taxon>Eubacteriaceae</taxon>
        <taxon>Eubacterium</taxon>
    </lineage>
</organism>
<reference evidence="1 2" key="1">
    <citation type="submission" date="2017-02" db="EMBL/GenBank/DDBJ databases">
        <authorList>
            <person name="Peterson S.W."/>
        </authorList>
    </citation>
    <scope>NUCLEOTIDE SEQUENCE [LARGE SCALE GENOMIC DNA]</scope>
    <source>
        <strain evidence="1 2">ATCC 35992</strain>
    </source>
</reference>
<dbReference type="OrthoDB" id="9808443at2"/>